<proteinExistence type="predicted"/>
<dbReference type="Gene3D" id="2.70.70.10">
    <property type="entry name" value="Glucose Permease (Domain IIA)"/>
    <property type="match status" value="1"/>
</dbReference>
<gene>
    <name evidence="3" type="ORF">SAMN06265218_106205</name>
</gene>
<feature type="domain" description="M23ase beta-sheet core" evidence="2">
    <location>
        <begin position="106"/>
        <end position="196"/>
    </location>
</feature>
<keyword evidence="4" id="KW-1185">Reference proteome</keyword>
<dbReference type="SUPFAM" id="SSF51261">
    <property type="entry name" value="Duplicated hybrid motif"/>
    <property type="match status" value="1"/>
</dbReference>
<dbReference type="PANTHER" id="PTHR21666:SF270">
    <property type="entry name" value="MUREIN HYDROLASE ACTIVATOR ENVC"/>
    <property type="match status" value="1"/>
</dbReference>
<dbReference type="RefSeq" id="WP_142714188.1">
    <property type="nucleotide sequence ID" value="NZ_FXTH01000006.1"/>
</dbReference>
<evidence type="ECO:0000313" key="3">
    <source>
        <dbReference type="EMBL" id="SMO60546.1"/>
    </source>
</evidence>
<dbReference type="Proteomes" id="UP000317593">
    <property type="component" value="Unassembled WGS sequence"/>
</dbReference>
<feature type="signal peptide" evidence="1">
    <location>
        <begin position="1"/>
        <end position="29"/>
    </location>
</feature>
<evidence type="ECO:0000259" key="2">
    <source>
        <dbReference type="Pfam" id="PF01551"/>
    </source>
</evidence>
<dbReference type="InterPro" id="IPR016047">
    <property type="entry name" value="M23ase_b-sheet_dom"/>
</dbReference>
<reference evidence="3 4" key="1">
    <citation type="submission" date="2017-05" db="EMBL/GenBank/DDBJ databases">
        <authorList>
            <person name="Varghese N."/>
            <person name="Submissions S."/>
        </authorList>
    </citation>
    <scope>NUCLEOTIDE SEQUENCE [LARGE SCALE GENOMIC DNA]</scope>
    <source>
        <strain evidence="3 4">DSM 21194</strain>
    </source>
</reference>
<protein>
    <submittedName>
        <fullName evidence="3">Peptidase family M23</fullName>
    </submittedName>
</protein>
<evidence type="ECO:0000256" key="1">
    <source>
        <dbReference type="SAM" id="SignalP"/>
    </source>
</evidence>
<dbReference type="PANTHER" id="PTHR21666">
    <property type="entry name" value="PEPTIDASE-RELATED"/>
    <property type="match status" value="1"/>
</dbReference>
<name>A0A521CM85_9BACT</name>
<keyword evidence="1" id="KW-0732">Signal</keyword>
<evidence type="ECO:0000313" key="4">
    <source>
        <dbReference type="Proteomes" id="UP000317593"/>
    </source>
</evidence>
<dbReference type="InterPro" id="IPR050570">
    <property type="entry name" value="Cell_wall_metabolism_enzyme"/>
</dbReference>
<accession>A0A521CM85</accession>
<dbReference type="CDD" id="cd12797">
    <property type="entry name" value="M23_peptidase"/>
    <property type="match status" value="1"/>
</dbReference>
<dbReference type="OrthoDB" id="9809488at2"/>
<dbReference type="AlphaFoldDB" id="A0A521CM85"/>
<feature type="chain" id="PRO_5021735233" evidence="1">
    <location>
        <begin position="30"/>
        <end position="217"/>
    </location>
</feature>
<dbReference type="Pfam" id="PF01551">
    <property type="entry name" value="Peptidase_M23"/>
    <property type="match status" value="1"/>
</dbReference>
<organism evidence="3 4">
    <name type="scientific">Fodinibius sediminis</name>
    <dbReference type="NCBI Taxonomy" id="1214077"/>
    <lineage>
        <taxon>Bacteria</taxon>
        <taxon>Pseudomonadati</taxon>
        <taxon>Balneolota</taxon>
        <taxon>Balneolia</taxon>
        <taxon>Balneolales</taxon>
        <taxon>Balneolaceae</taxon>
        <taxon>Fodinibius</taxon>
    </lineage>
</organism>
<dbReference type="InterPro" id="IPR011055">
    <property type="entry name" value="Dup_hybrid_motif"/>
</dbReference>
<dbReference type="GO" id="GO:0004222">
    <property type="term" value="F:metalloendopeptidase activity"/>
    <property type="evidence" value="ECO:0007669"/>
    <property type="project" value="TreeGrafter"/>
</dbReference>
<sequence>MHTLNIFCSRWFTGIVMVTALIVANQAKAQTEIETAPDTLTQTVLIHPVIADDHIVSSEHTYNSDLRLGDQIARDFSIAKINKHGILRRFKGQGLTNEDWYGWRKKVLAPISGRITRVNHPDTTNRPGVMNREAQPGLVFFQRADSTVVIYAHVREIEVEEGEQVKAGEVIGRVGNNGNSRAPHIHVGAWKEETPLQIQVDLYAEHRDGQPSEKRAE</sequence>
<dbReference type="EMBL" id="FXTH01000006">
    <property type="protein sequence ID" value="SMO60546.1"/>
    <property type="molecule type" value="Genomic_DNA"/>
</dbReference>